<evidence type="ECO:0000256" key="4">
    <source>
        <dbReference type="ARBA" id="ARBA00023125"/>
    </source>
</evidence>
<keyword evidence="2 5" id="KW-0863">Zinc-finger</keyword>
<evidence type="ECO:0000256" key="3">
    <source>
        <dbReference type="ARBA" id="ARBA00022833"/>
    </source>
</evidence>
<dbReference type="OrthoDB" id="6375579at2759"/>
<dbReference type="InterPro" id="IPR006612">
    <property type="entry name" value="THAP_Znf"/>
</dbReference>
<keyword evidence="1" id="KW-0479">Metal-binding</keyword>
<evidence type="ECO:0000313" key="8">
    <source>
        <dbReference type="EMBL" id="QQP38354.1"/>
    </source>
</evidence>
<feature type="domain" description="THAP-type" evidence="7">
    <location>
        <begin position="1"/>
        <end position="90"/>
    </location>
</feature>
<dbReference type="InterPro" id="IPR038441">
    <property type="entry name" value="THAP_Znf_sf"/>
</dbReference>
<sequence length="104" mass="11816">EDDCQALPPSKRRRKTTKCADASYHNFPKDPNLLVKWIKACQKDKYFNPKTSRLCSTHFKDSCYERDLRNELLGLKPRRLLKTGSVPTINLNEGSSGDEGTEGS</sequence>
<keyword evidence="4 5" id="KW-0238">DNA-binding</keyword>
<dbReference type="PANTHER" id="PTHR46600:SF11">
    <property type="entry name" value="THAP DOMAIN-CONTAINING PROTEIN 10"/>
    <property type="match status" value="1"/>
</dbReference>
<proteinExistence type="predicted"/>
<dbReference type="Gene3D" id="6.20.210.20">
    <property type="entry name" value="THAP domain"/>
    <property type="match status" value="1"/>
</dbReference>
<dbReference type="Pfam" id="PF05485">
    <property type="entry name" value="THAP"/>
    <property type="match status" value="1"/>
</dbReference>
<evidence type="ECO:0000256" key="1">
    <source>
        <dbReference type="ARBA" id="ARBA00022723"/>
    </source>
</evidence>
<evidence type="ECO:0000256" key="5">
    <source>
        <dbReference type="PROSITE-ProRule" id="PRU00309"/>
    </source>
</evidence>
<gene>
    <name evidence="8" type="ORF">FKW44_018910</name>
</gene>
<keyword evidence="9" id="KW-1185">Reference proteome</keyword>
<protein>
    <submittedName>
        <fullName evidence="8">52 kDa repressor of the inhibitor of the protein kinaselike</fullName>
    </submittedName>
</protein>
<reference evidence="9" key="1">
    <citation type="submission" date="2021-01" db="EMBL/GenBank/DDBJ databases">
        <title>Caligus Genome Assembly.</title>
        <authorList>
            <person name="Gallardo-Escarate C."/>
        </authorList>
    </citation>
    <scope>NUCLEOTIDE SEQUENCE [LARGE SCALE GENOMIC DNA]</scope>
</reference>
<dbReference type="PANTHER" id="PTHR46600">
    <property type="entry name" value="THAP DOMAIN-CONTAINING"/>
    <property type="match status" value="1"/>
</dbReference>
<dbReference type="Proteomes" id="UP000595437">
    <property type="component" value="Chromosome 13"/>
</dbReference>
<evidence type="ECO:0000256" key="2">
    <source>
        <dbReference type="ARBA" id="ARBA00022771"/>
    </source>
</evidence>
<keyword evidence="3" id="KW-0862">Zinc</keyword>
<evidence type="ECO:0000259" key="7">
    <source>
        <dbReference type="PROSITE" id="PS50950"/>
    </source>
</evidence>
<feature type="non-terminal residue" evidence="8">
    <location>
        <position position="1"/>
    </location>
</feature>
<dbReference type="SMART" id="SM00980">
    <property type="entry name" value="THAP"/>
    <property type="match status" value="1"/>
</dbReference>
<dbReference type="SUPFAM" id="SSF57716">
    <property type="entry name" value="Glucocorticoid receptor-like (DNA-binding domain)"/>
    <property type="match status" value="1"/>
</dbReference>
<dbReference type="EMBL" id="CP045902">
    <property type="protein sequence ID" value="QQP38354.1"/>
    <property type="molecule type" value="Genomic_DNA"/>
</dbReference>
<evidence type="ECO:0000313" key="9">
    <source>
        <dbReference type="Proteomes" id="UP000595437"/>
    </source>
</evidence>
<dbReference type="AlphaFoldDB" id="A0A7T8GV41"/>
<dbReference type="SMART" id="SM00692">
    <property type="entry name" value="DM3"/>
    <property type="match status" value="1"/>
</dbReference>
<dbReference type="GO" id="GO:0043565">
    <property type="term" value="F:sequence-specific DNA binding"/>
    <property type="evidence" value="ECO:0007669"/>
    <property type="project" value="InterPro"/>
</dbReference>
<name>A0A7T8GV41_CALRO</name>
<evidence type="ECO:0000256" key="6">
    <source>
        <dbReference type="SAM" id="MobiDB-lite"/>
    </source>
</evidence>
<dbReference type="PROSITE" id="PS50950">
    <property type="entry name" value="ZF_THAP"/>
    <property type="match status" value="1"/>
</dbReference>
<feature type="non-terminal residue" evidence="8">
    <location>
        <position position="104"/>
    </location>
</feature>
<feature type="region of interest" description="Disordered" evidence="6">
    <location>
        <begin position="84"/>
        <end position="104"/>
    </location>
</feature>
<accession>A0A7T8GV41</accession>
<dbReference type="InterPro" id="IPR026516">
    <property type="entry name" value="THAP1/10"/>
</dbReference>
<organism evidence="8 9">
    <name type="scientific">Caligus rogercresseyi</name>
    <name type="common">Sea louse</name>
    <dbReference type="NCBI Taxonomy" id="217165"/>
    <lineage>
        <taxon>Eukaryota</taxon>
        <taxon>Metazoa</taxon>
        <taxon>Ecdysozoa</taxon>
        <taxon>Arthropoda</taxon>
        <taxon>Crustacea</taxon>
        <taxon>Multicrustacea</taxon>
        <taxon>Hexanauplia</taxon>
        <taxon>Copepoda</taxon>
        <taxon>Siphonostomatoida</taxon>
        <taxon>Caligidae</taxon>
        <taxon>Caligus</taxon>
    </lineage>
</organism>
<dbReference type="GO" id="GO:0008270">
    <property type="term" value="F:zinc ion binding"/>
    <property type="evidence" value="ECO:0007669"/>
    <property type="project" value="UniProtKB-KW"/>
</dbReference>